<evidence type="ECO:0000313" key="3">
    <source>
        <dbReference type="Proteomes" id="UP001066276"/>
    </source>
</evidence>
<gene>
    <name evidence="2" type="ORF">NDU88_002539</name>
</gene>
<sequence length="123" mass="13181">MSSAPAPVRLQSSNCRPQNAKKAPQPDQPMMGPLKGSPAGTPAREAKTHPARSQGRVQIPPQQEAFTSVSDPGEPPQPKSSQPARALQAVWKPGPIRSRQISRHQGGEAPLRISRRGCMPLGR</sequence>
<evidence type="ECO:0000313" key="2">
    <source>
        <dbReference type="EMBL" id="KAJ1170666.1"/>
    </source>
</evidence>
<dbReference type="EMBL" id="JANPWB010000007">
    <property type="protein sequence ID" value="KAJ1170666.1"/>
    <property type="molecule type" value="Genomic_DNA"/>
</dbReference>
<organism evidence="2 3">
    <name type="scientific">Pleurodeles waltl</name>
    <name type="common">Iberian ribbed newt</name>
    <dbReference type="NCBI Taxonomy" id="8319"/>
    <lineage>
        <taxon>Eukaryota</taxon>
        <taxon>Metazoa</taxon>
        <taxon>Chordata</taxon>
        <taxon>Craniata</taxon>
        <taxon>Vertebrata</taxon>
        <taxon>Euteleostomi</taxon>
        <taxon>Amphibia</taxon>
        <taxon>Batrachia</taxon>
        <taxon>Caudata</taxon>
        <taxon>Salamandroidea</taxon>
        <taxon>Salamandridae</taxon>
        <taxon>Pleurodelinae</taxon>
        <taxon>Pleurodeles</taxon>
    </lineage>
</organism>
<dbReference type="Proteomes" id="UP001066276">
    <property type="component" value="Chromosome 4_1"/>
</dbReference>
<accession>A0AAV7T3K3</accession>
<protein>
    <submittedName>
        <fullName evidence="2">Uncharacterized protein</fullName>
    </submittedName>
</protein>
<comment type="caution">
    <text evidence="2">The sequence shown here is derived from an EMBL/GenBank/DDBJ whole genome shotgun (WGS) entry which is preliminary data.</text>
</comment>
<feature type="region of interest" description="Disordered" evidence="1">
    <location>
        <begin position="1"/>
        <end position="123"/>
    </location>
</feature>
<feature type="compositionally biased region" description="Polar residues" evidence="1">
    <location>
        <begin position="60"/>
        <end position="70"/>
    </location>
</feature>
<keyword evidence="3" id="KW-1185">Reference proteome</keyword>
<name>A0AAV7T3K3_PLEWA</name>
<reference evidence="2" key="1">
    <citation type="journal article" date="2022" name="bioRxiv">
        <title>Sequencing and chromosome-scale assembly of the giantPleurodeles waltlgenome.</title>
        <authorList>
            <person name="Brown T."/>
            <person name="Elewa A."/>
            <person name="Iarovenko S."/>
            <person name="Subramanian E."/>
            <person name="Araus A.J."/>
            <person name="Petzold A."/>
            <person name="Susuki M."/>
            <person name="Suzuki K.-i.T."/>
            <person name="Hayashi T."/>
            <person name="Toyoda A."/>
            <person name="Oliveira C."/>
            <person name="Osipova E."/>
            <person name="Leigh N.D."/>
            <person name="Simon A."/>
            <person name="Yun M.H."/>
        </authorList>
    </citation>
    <scope>NUCLEOTIDE SEQUENCE</scope>
    <source>
        <strain evidence="2">20211129_DDA</strain>
        <tissue evidence="2">Liver</tissue>
    </source>
</reference>
<evidence type="ECO:0000256" key="1">
    <source>
        <dbReference type="SAM" id="MobiDB-lite"/>
    </source>
</evidence>
<proteinExistence type="predicted"/>
<dbReference type="AlphaFoldDB" id="A0AAV7T3K3"/>